<dbReference type="PIRSF" id="PIRSF031878">
    <property type="entry name" value="UCP031878"/>
    <property type="match status" value="1"/>
</dbReference>
<evidence type="ECO:0000313" key="1">
    <source>
        <dbReference type="EMBL" id="KIP98843.1"/>
    </source>
</evidence>
<name>A0A0D0KHL5_AGRTU</name>
<evidence type="ECO:0000313" key="2">
    <source>
        <dbReference type="Proteomes" id="UP000035017"/>
    </source>
</evidence>
<sequence length="185" mass="20476">MKTNASLDIFAYWDELRGDRAAPLRSEIDPAPIRHLLPDLFVLTETADAAPVFRLTGTRLYNLFGRELSDTPFSGIWQPDAAHDACRIANGVLQHQRPVVFDILSETVTGLAVRGFEMLLLPLAVEPYFPARLLGCLISEPPLGDFGQSFKPLSLTKSRLLDVSSSQLMAQRSDFGYAINRSVSL</sequence>
<dbReference type="AlphaFoldDB" id="A0A0D0KHL5"/>
<dbReference type="EMBL" id="JXQV01000030">
    <property type="protein sequence ID" value="KIP98843.1"/>
    <property type="molecule type" value="Genomic_DNA"/>
</dbReference>
<dbReference type="InterPro" id="IPR009922">
    <property type="entry name" value="DUF1457"/>
</dbReference>
<organism evidence="1 2">
    <name type="scientific">Agrobacterium tumefaciens</name>
    <dbReference type="NCBI Taxonomy" id="358"/>
    <lineage>
        <taxon>Bacteria</taxon>
        <taxon>Pseudomonadati</taxon>
        <taxon>Pseudomonadota</taxon>
        <taxon>Alphaproteobacteria</taxon>
        <taxon>Hyphomicrobiales</taxon>
        <taxon>Rhizobiaceae</taxon>
        <taxon>Rhizobium/Agrobacterium group</taxon>
        <taxon>Agrobacterium</taxon>
        <taxon>Agrobacterium tumefaciens complex</taxon>
    </lineage>
</organism>
<reference evidence="1 2" key="1">
    <citation type="submission" date="2014-12" db="EMBL/GenBank/DDBJ databases">
        <title>16Stimator: statistical estimation of ribosomal gene copy numbers from draft genome assemblies.</title>
        <authorList>
            <person name="Perisin M.A."/>
            <person name="Vetter M."/>
            <person name="Gilbert J.A."/>
            <person name="Bergelson J."/>
        </authorList>
    </citation>
    <scope>NUCLEOTIDE SEQUENCE [LARGE SCALE GENOMIC DNA]</scope>
    <source>
        <strain evidence="1 2">MEJ076</strain>
    </source>
</reference>
<dbReference type="Proteomes" id="UP000035017">
    <property type="component" value="Unassembled WGS sequence"/>
</dbReference>
<dbReference type="OrthoDB" id="8480244at2"/>
<proteinExistence type="predicted"/>
<comment type="caution">
    <text evidence="1">The sequence shown here is derived from an EMBL/GenBank/DDBJ whole genome shotgun (WGS) entry which is preliminary data.</text>
</comment>
<protein>
    <recommendedName>
        <fullName evidence="3">PAS domain-containing protein</fullName>
    </recommendedName>
</protein>
<gene>
    <name evidence="1" type="ORF">RU07_19080</name>
</gene>
<dbReference type="Pfam" id="PF07310">
    <property type="entry name" value="PAS_5"/>
    <property type="match status" value="1"/>
</dbReference>
<accession>A0A0D0KHL5</accession>
<evidence type="ECO:0008006" key="3">
    <source>
        <dbReference type="Google" id="ProtNLM"/>
    </source>
</evidence>